<sequence>MGLIEGCEMMNISILFCFDMKNIYFKFAYNAD</sequence>
<evidence type="ECO:0000313" key="2">
    <source>
        <dbReference type="Proteomes" id="UP000199242"/>
    </source>
</evidence>
<dbReference type="EMBL" id="FNHD01000001">
    <property type="protein sequence ID" value="SDL43077.1"/>
    <property type="molecule type" value="Genomic_DNA"/>
</dbReference>
<evidence type="ECO:0000313" key="1">
    <source>
        <dbReference type="EMBL" id="SDL43077.1"/>
    </source>
</evidence>
<comment type="caution">
    <text evidence="1">The sequence shown here is derived from an EMBL/GenBank/DDBJ whole genome shotgun (WGS) entry which is preliminary data.</text>
</comment>
<keyword evidence="2" id="KW-1185">Reference proteome</keyword>
<dbReference type="Proteomes" id="UP000199242">
    <property type="component" value="Unassembled WGS sequence"/>
</dbReference>
<protein>
    <submittedName>
        <fullName evidence="1">Uncharacterized protein</fullName>
    </submittedName>
</protein>
<name>A0ABY0QPF4_9FLAO</name>
<reference evidence="1 2" key="1">
    <citation type="submission" date="2016-10" db="EMBL/GenBank/DDBJ databases">
        <authorList>
            <person name="Varghese N."/>
            <person name="Submissions S."/>
        </authorList>
    </citation>
    <scope>NUCLEOTIDE SEQUENCE [LARGE SCALE GENOMIC DNA]</scope>
    <source>
        <strain evidence="1 2">CGMCC 1.10941</strain>
    </source>
</reference>
<gene>
    <name evidence="1" type="ORF">SAMN05216273_101130</name>
</gene>
<organism evidence="1 2">
    <name type="scientific">Chryseobacterium taihuense</name>
    <dbReference type="NCBI Taxonomy" id="1141221"/>
    <lineage>
        <taxon>Bacteria</taxon>
        <taxon>Pseudomonadati</taxon>
        <taxon>Bacteroidota</taxon>
        <taxon>Flavobacteriia</taxon>
        <taxon>Flavobacteriales</taxon>
        <taxon>Weeksellaceae</taxon>
        <taxon>Chryseobacterium group</taxon>
        <taxon>Chryseobacterium</taxon>
    </lineage>
</organism>
<accession>A0ABY0QPF4</accession>
<proteinExistence type="predicted"/>